<evidence type="ECO:0000256" key="4">
    <source>
        <dbReference type="ARBA" id="ARBA00022833"/>
    </source>
</evidence>
<evidence type="ECO:0000313" key="9">
    <source>
        <dbReference type="EMBL" id="RPJ68806.1"/>
    </source>
</evidence>
<evidence type="ECO:0000259" key="7">
    <source>
        <dbReference type="Pfam" id="PF04952"/>
    </source>
</evidence>
<keyword evidence="10" id="KW-1185">Reference proteome</keyword>
<feature type="binding site" evidence="6">
    <location>
        <position position="15"/>
    </location>
    <ligand>
        <name>Zn(2+)</name>
        <dbReference type="ChEBI" id="CHEBI:29105"/>
    </ligand>
</feature>
<evidence type="ECO:0000256" key="1">
    <source>
        <dbReference type="ARBA" id="ARBA00006173"/>
    </source>
</evidence>
<dbReference type="InterPro" id="IPR050178">
    <property type="entry name" value="AspA/AstE_fam"/>
</dbReference>
<evidence type="ECO:0000256" key="3">
    <source>
        <dbReference type="ARBA" id="ARBA00022801"/>
    </source>
</evidence>
<dbReference type="EMBL" id="RPOK01000001">
    <property type="protein sequence ID" value="RPJ68806.1"/>
    <property type="molecule type" value="Genomic_DNA"/>
</dbReference>
<feature type="active site" description="Proton donor/acceptor" evidence="5">
    <location>
        <position position="163"/>
    </location>
</feature>
<evidence type="ECO:0000256" key="6">
    <source>
        <dbReference type="PIRSR" id="PIRSR018001-3"/>
    </source>
</evidence>
<dbReference type="GO" id="GO:0005829">
    <property type="term" value="C:cytosol"/>
    <property type="evidence" value="ECO:0007669"/>
    <property type="project" value="TreeGrafter"/>
</dbReference>
<dbReference type="Pfam" id="PF24827">
    <property type="entry name" value="AstE_AspA_cat"/>
    <property type="match status" value="1"/>
</dbReference>
<sequence>MINKVLIVGGTHGNETSGTTLLHSAYKSAINSQFGGLTINFAMGNPRACKQNIRYTEEDLNRQFSLTSLATEAQCYEALRAQEINQQYGPKAAPTQDIVIDIHNTTSNMGPTLIVLQADEFHIGLSRYVKQHMPSAVILVEDEKPPQDHPYLCTIGKRGLMVEVGPQEQGVCRATITQQAFEMIQHILAFCELWNNKGRAVLTELTVAPAFRLDKVVEYPLSDSGERVAMIHPELQDRDFHLLQAGDPVFAHFDGNVTTWDGEPTYPHFINEAAYQHLQIAFATADSISL</sequence>
<dbReference type="GO" id="GO:0016788">
    <property type="term" value="F:hydrolase activity, acting on ester bonds"/>
    <property type="evidence" value="ECO:0007669"/>
    <property type="project" value="InterPro"/>
</dbReference>
<dbReference type="Gene3D" id="3.40.630.10">
    <property type="entry name" value="Zn peptidases"/>
    <property type="match status" value="1"/>
</dbReference>
<evidence type="ECO:0000259" key="8">
    <source>
        <dbReference type="Pfam" id="PF24827"/>
    </source>
</evidence>
<dbReference type="AlphaFoldDB" id="A0A3N5Y686"/>
<name>A0A3N5Y686_9ALTE</name>
<dbReference type="PANTHER" id="PTHR15162:SF7">
    <property type="entry name" value="SUCCINYLGLUTAMATE DESUCCINYLASE"/>
    <property type="match status" value="1"/>
</dbReference>
<keyword evidence="3 9" id="KW-0378">Hydrolase</keyword>
<dbReference type="Gene3D" id="2.20.25.160">
    <property type="match status" value="1"/>
</dbReference>
<keyword evidence="4 6" id="KW-0862">Zinc</keyword>
<dbReference type="InterPro" id="IPR055438">
    <property type="entry name" value="AstE_AspA_cat"/>
</dbReference>
<evidence type="ECO:0000256" key="2">
    <source>
        <dbReference type="ARBA" id="ARBA00022723"/>
    </source>
</evidence>
<organism evidence="9 10">
    <name type="scientific">Alteromonas sediminis</name>
    <dbReference type="NCBI Taxonomy" id="2259342"/>
    <lineage>
        <taxon>Bacteria</taxon>
        <taxon>Pseudomonadati</taxon>
        <taxon>Pseudomonadota</taxon>
        <taxon>Gammaproteobacteria</taxon>
        <taxon>Alteromonadales</taxon>
        <taxon>Alteromonadaceae</taxon>
        <taxon>Alteromonas/Salinimonas group</taxon>
        <taxon>Alteromonas</taxon>
    </lineage>
</organism>
<gene>
    <name evidence="9" type="ORF">DRW07_00650</name>
</gene>
<keyword evidence="2 6" id="KW-0479">Metal-binding</keyword>
<dbReference type="PANTHER" id="PTHR15162">
    <property type="entry name" value="ASPARTOACYLASE"/>
    <property type="match status" value="1"/>
</dbReference>
<dbReference type="SUPFAM" id="SSF53187">
    <property type="entry name" value="Zn-dependent exopeptidases"/>
    <property type="match status" value="1"/>
</dbReference>
<dbReference type="InterPro" id="IPR007036">
    <property type="entry name" value="Aste_AspA_hybrid_dom"/>
</dbReference>
<evidence type="ECO:0000313" key="10">
    <source>
        <dbReference type="Proteomes" id="UP000275281"/>
    </source>
</evidence>
<comment type="similarity">
    <text evidence="1">Belongs to the AspA/AstE family. Aspartoacylase subfamily.</text>
</comment>
<feature type="binding site" evidence="6">
    <location>
        <position position="12"/>
    </location>
    <ligand>
        <name>Zn(2+)</name>
        <dbReference type="ChEBI" id="CHEBI:29105"/>
    </ligand>
</feature>
<dbReference type="OrthoDB" id="531770at2"/>
<accession>A0A3N5Y686</accession>
<feature type="domain" description="Succinylglutamate desuccinylase/Aspartoacylase catalytic" evidence="8">
    <location>
        <begin position="3"/>
        <end position="190"/>
    </location>
</feature>
<feature type="domain" description="AstE/AspA barrel-sandwich hybrid" evidence="7">
    <location>
        <begin position="210"/>
        <end position="285"/>
    </location>
</feature>
<dbReference type="GO" id="GO:0019807">
    <property type="term" value="F:aspartoacylase activity"/>
    <property type="evidence" value="ECO:0007669"/>
    <property type="project" value="UniProtKB-EC"/>
</dbReference>
<reference evidence="9 10" key="1">
    <citation type="submission" date="2018-11" db="EMBL/GenBank/DDBJ databases">
        <authorList>
            <person name="Ye M.-Q."/>
            <person name="Du Z.-J."/>
        </authorList>
    </citation>
    <scope>NUCLEOTIDE SEQUENCE [LARGE SCALE GENOMIC DNA]</scope>
    <source>
        <strain evidence="9 10">U0105</strain>
    </source>
</reference>
<dbReference type="GO" id="GO:0046872">
    <property type="term" value="F:metal ion binding"/>
    <property type="evidence" value="ECO:0007669"/>
    <property type="project" value="UniProtKB-KW"/>
</dbReference>
<dbReference type="Proteomes" id="UP000275281">
    <property type="component" value="Unassembled WGS sequence"/>
</dbReference>
<dbReference type="InterPro" id="IPR016708">
    <property type="entry name" value="Aspartoacylase"/>
</dbReference>
<dbReference type="Pfam" id="PF04952">
    <property type="entry name" value="AstE_AspA_hybrid"/>
    <property type="match status" value="1"/>
</dbReference>
<feature type="binding site" evidence="6">
    <location>
        <position position="103"/>
    </location>
    <ligand>
        <name>Zn(2+)</name>
        <dbReference type="ChEBI" id="CHEBI:29105"/>
    </ligand>
</feature>
<protein>
    <submittedName>
        <fullName evidence="9">Aspartoacylase</fullName>
        <ecNumber evidence="9">3.5.1.15</ecNumber>
    </submittedName>
</protein>
<comment type="cofactor">
    <cofactor evidence="6">
        <name>Zn(2+)</name>
        <dbReference type="ChEBI" id="CHEBI:29105"/>
    </cofactor>
    <text evidence="6">Binds 1 zinc ion per subunit.</text>
</comment>
<proteinExistence type="inferred from homology"/>
<dbReference type="NCBIfam" id="NF002601">
    <property type="entry name" value="PRK02259.1"/>
    <property type="match status" value="1"/>
</dbReference>
<evidence type="ECO:0000256" key="5">
    <source>
        <dbReference type="PIRSR" id="PIRSR018001-1"/>
    </source>
</evidence>
<dbReference type="EC" id="3.5.1.15" evidence="9"/>
<comment type="caution">
    <text evidence="9">The sequence shown here is derived from an EMBL/GenBank/DDBJ whole genome shotgun (WGS) entry which is preliminary data.</text>
</comment>
<dbReference type="PIRSF" id="PIRSF018001">
    <property type="entry name" value="Aspartoacylase"/>
    <property type="match status" value="1"/>
</dbReference>